<evidence type="ECO:0000313" key="1">
    <source>
        <dbReference type="EMBL" id="QHS97525.1"/>
    </source>
</evidence>
<dbReference type="AlphaFoldDB" id="A0A6C0BYQ0"/>
<protein>
    <submittedName>
        <fullName evidence="1">Uncharacterized protein</fullName>
    </submittedName>
</protein>
<proteinExistence type="predicted"/>
<reference evidence="1" key="1">
    <citation type="journal article" date="2020" name="Nature">
        <title>Giant virus diversity and host interactions through global metagenomics.</title>
        <authorList>
            <person name="Schulz F."/>
            <person name="Roux S."/>
            <person name="Paez-Espino D."/>
            <person name="Jungbluth S."/>
            <person name="Walsh D.A."/>
            <person name="Denef V.J."/>
            <person name="McMahon K.D."/>
            <person name="Konstantinidis K.T."/>
            <person name="Eloe-Fadrosh E.A."/>
            <person name="Kyrpides N.C."/>
            <person name="Woyke T."/>
        </authorList>
    </citation>
    <scope>NUCLEOTIDE SEQUENCE</scope>
    <source>
        <strain evidence="1">GVMAG-M-3300020182-33</strain>
    </source>
</reference>
<sequence length="106" mass="12146">MLQYAPLPERPSTLLTCHFDSVSLYPDVGCHFLRLQGGKETPEEYDLPPTMREAKRPRVEQEKEALCQPCWLLPAAFFPAYRTPPAAYCLTRFHKSGSERETTARC</sequence>
<dbReference type="EMBL" id="MN739300">
    <property type="protein sequence ID" value="QHS97525.1"/>
    <property type="molecule type" value="Genomic_DNA"/>
</dbReference>
<organism evidence="1">
    <name type="scientific">viral metagenome</name>
    <dbReference type="NCBI Taxonomy" id="1070528"/>
    <lineage>
        <taxon>unclassified sequences</taxon>
        <taxon>metagenomes</taxon>
        <taxon>organismal metagenomes</taxon>
    </lineage>
</organism>
<name>A0A6C0BYQ0_9ZZZZ</name>
<accession>A0A6C0BYQ0</accession>